<protein>
    <recommendedName>
        <fullName evidence="3">Secreted protein</fullName>
    </recommendedName>
</protein>
<reference evidence="1" key="2">
    <citation type="submission" date="2020-05" db="UniProtKB">
        <authorList>
            <consortium name="EnsemblMetazoa"/>
        </authorList>
    </citation>
    <scope>IDENTIFICATION</scope>
    <source>
        <strain evidence="1">wikel</strain>
    </source>
</reference>
<organism evidence="1 2">
    <name type="scientific">Ixodes scapularis</name>
    <name type="common">Black-legged tick</name>
    <name type="synonym">Deer tick</name>
    <dbReference type="NCBI Taxonomy" id="6945"/>
    <lineage>
        <taxon>Eukaryota</taxon>
        <taxon>Metazoa</taxon>
        <taxon>Ecdysozoa</taxon>
        <taxon>Arthropoda</taxon>
        <taxon>Chelicerata</taxon>
        <taxon>Arachnida</taxon>
        <taxon>Acari</taxon>
        <taxon>Parasitiformes</taxon>
        <taxon>Ixodida</taxon>
        <taxon>Ixodoidea</taxon>
        <taxon>Ixodidae</taxon>
        <taxon>Ixodinae</taxon>
        <taxon>Ixodes</taxon>
    </lineage>
</organism>
<proteinExistence type="predicted"/>
<dbReference type="InParanoid" id="A0A1S4L1G4"/>
<evidence type="ECO:0000313" key="1">
    <source>
        <dbReference type="EnsemblMetazoa" id="ISCW007398-PA"/>
    </source>
</evidence>
<dbReference type="EnsemblMetazoa" id="ISCW007398-RA">
    <property type="protein sequence ID" value="ISCW007398-PA"/>
    <property type="gene ID" value="ISCW007398"/>
</dbReference>
<evidence type="ECO:0000313" key="2">
    <source>
        <dbReference type="Proteomes" id="UP000001555"/>
    </source>
</evidence>
<evidence type="ECO:0008006" key="3">
    <source>
        <dbReference type="Google" id="ProtNLM"/>
    </source>
</evidence>
<reference evidence="2" key="1">
    <citation type="submission" date="2008-03" db="EMBL/GenBank/DDBJ databases">
        <title>Annotation of Ixodes scapularis.</title>
        <authorList>
            <consortium name="Ixodes scapularis Genome Project Consortium"/>
            <person name="Caler E."/>
            <person name="Hannick L.I."/>
            <person name="Bidwell S."/>
            <person name="Joardar V."/>
            <person name="Thiagarajan M."/>
            <person name="Amedeo P."/>
            <person name="Galinsky K.J."/>
            <person name="Schobel S."/>
            <person name="Inman J."/>
            <person name="Hostetler J."/>
            <person name="Miller J."/>
            <person name="Hammond M."/>
            <person name="Megy K."/>
            <person name="Lawson D."/>
            <person name="Kodira C."/>
            <person name="Sutton G."/>
            <person name="Meyer J."/>
            <person name="Hill C.A."/>
            <person name="Birren B."/>
            <person name="Nene V."/>
            <person name="Collins F."/>
            <person name="Alarcon-Chaidez F."/>
            <person name="Wikel S."/>
            <person name="Strausberg R."/>
        </authorList>
    </citation>
    <scope>NUCLEOTIDE SEQUENCE [LARGE SCALE GENOMIC DNA]</scope>
    <source>
        <strain evidence="2">Wikel</strain>
    </source>
</reference>
<dbReference type="Proteomes" id="UP000001555">
    <property type="component" value="Unassembled WGS sequence"/>
</dbReference>
<accession>A0A1S4L1G4</accession>
<sequence length="88" mass="9734">MLAVTIDHRLTFSVHTDATLAGERRLLAFSQRATFGAGTDALRTLFTSLLLPQLECCAPVWLPYQASRVARLTSVQRRAAFARLCTLV</sequence>
<keyword evidence="2" id="KW-1185">Reference proteome</keyword>
<name>A0A1S4L1G4_IXOSC</name>
<dbReference type="EMBL" id="ABJB010931493">
    <property type="status" value="NOT_ANNOTATED_CDS"/>
    <property type="molecule type" value="Genomic_DNA"/>
</dbReference>
<dbReference type="VEuPathDB" id="VectorBase:ISCW007398"/>
<dbReference type="AlphaFoldDB" id="A0A1S4L1G4"/>